<reference evidence="1" key="1">
    <citation type="submission" date="2022-11" db="EMBL/GenBank/DDBJ databases">
        <title>Centuries of genome instability and evolution in soft-shell clam transmissible cancer (bioRxiv).</title>
        <authorList>
            <person name="Hart S.F.M."/>
            <person name="Yonemitsu M.A."/>
            <person name="Giersch R.M."/>
            <person name="Beal B.F."/>
            <person name="Arriagada G."/>
            <person name="Davis B.W."/>
            <person name="Ostrander E.A."/>
            <person name="Goff S.P."/>
            <person name="Metzger M.J."/>
        </authorList>
    </citation>
    <scope>NUCLEOTIDE SEQUENCE</scope>
    <source>
        <strain evidence="1">MELC-2E11</strain>
        <tissue evidence="1">Siphon/mantle</tissue>
    </source>
</reference>
<protein>
    <submittedName>
        <fullName evidence="1">HS12B-like protein</fullName>
    </submittedName>
</protein>
<evidence type="ECO:0000313" key="1">
    <source>
        <dbReference type="EMBL" id="WAQ99453.1"/>
    </source>
</evidence>
<evidence type="ECO:0000313" key="2">
    <source>
        <dbReference type="Proteomes" id="UP001164746"/>
    </source>
</evidence>
<name>A0ABY7DQR2_MYAAR</name>
<dbReference type="PANTHER" id="PTHR14187:SF5">
    <property type="entry name" value="HEAT SHOCK 70 KDA PROTEIN 12A"/>
    <property type="match status" value="1"/>
</dbReference>
<proteinExistence type="predicted"/>
<gene>
    <name evidence="1" type="ORF">MAR_023826</name>
</gene>
<dbReference type="Proteomes" id="UP001164746">
    <property type="component" value="Chromosome 3"/>
</dbReference>
<dbReference type="PANTHER" id="PTHR14187">
    <property type="entry name" value="ALPHA KINASE/ELONGATION FACTOR 2 KINASE"/>
    <property type="match status" value="1"/>
</dbReference>
<sequence>TDTQTDILTYRHTDRRTDGWTGLPDRDARLLLPCLDKSYQNKSFPVSFLPGRIHLHPPSAPSIEETSTRDAIFCDQRQAKDGKMQIYNTFIISPKEYTPAKDIQERIEMPAIDMFANAIGLIKQKLQEDLDKRDSGIRESDIHWVLTMPAIWNDFAKQFMRWNIGRNAFLALEPEAASVLCRDLFPCVGKVGTRYIIHDLGGDTADIMCHIRWWIKIVKRTGRYLSFDSGKNFKKKYLKEFWEMMADSEMSKREFDGNFKLIVKFPARLDEIHVYGDYERVDDVLQEAG</sequence>
<organism evidence="1 2">
    <name type="scientific">Mya arenaria</name>
    <name type="common">Soft-shell clam</name>
    <dbReference type="NCBI Taxonomy" id="6604"/>
    <lineage>
        <taxon>Eukaryota</taxon>
        <taxon>Metazoa</taxon>
        <taxon>Spiralia</taxon>
        <taxon>Lophotrochozoa</taxon>
        <taxon>Mollusca</taxon>
        <taxon>Bivalvia</taxon>
        <taxon>Autobranchia</taxon>
        <taxon>Heteroconchia</taxon>
        <taxon>Euheterodonta</taxon>
        <taxon>Imparidentia</taxon>
        <taxon>Neoheterodontei</taxon>
        <taxon>Myida</taxon>
        <taxon>Myoidea</taxon>
        <taxon>Myidae</taxon>
        <taxon>Mya</taxon>
    </lineage>
</organism>
<accession>A0ABY7DQR2</accession>
<keyword evidence="2" id="KW-1185">Reference proteome</keyword>
<dbReference type="Gene3D" id="3.30.420.40">
    <property type="match status" value="1"/>
</dbReference>
<dbReference type="EMBL" id="CP111014">
    <property type="protein sequence ID" value="WAQ99453.1"/>
    <property type="molecule type" value="Genomic_DNA"/>
</dbReference>
<feature type="non-terminal residue" evidence="1">
    <location>
        <position position="289"/>
    </location>
</feature>